<keyword evidence="5" id="KW-0560">Oxidoreductase</keyword>
<dbReference type="Gene3D" id="1.10.640.10">
    <property type="entry name" value="Haem peroxidase domain superfamily, animal type"/>
    <property type="match status" value="1"/>
</dbReference>
<comment type="subcellular location">
    <subcellularLocation>
        <location evidence="1">Secreted</location>
    </subcellularLocation>
</comment>
<gene>
    <name evidence="5" type="ORF">SAMN05660350_03466</name>
</gene>
<dbReference type="InterPro" id="IPR010255">
    <property type="entry name" value="Haem_peroxidase_sf"/>
</dbReference>
<dbReference type="EMBL" id="FRDM01000021">
    <property type="protein sequence ID" value="SHN83678.1"/>
    <property type="molecule type" value="Genomic_DNA"/>
</dbReference>
<dbReference type="GO" id="GO:0006979">
    <property type="term" value="P:response to oxidative stress"/>
    <property type="evidence" value="ECO:0007669"/>
    <property type="project" value="InterPro"/>
</dbReference>
<dbReference type="PROSITE" id="PS50292">
    <property type="entry name" value="PEROXIDASE_3"/>
    <property type="match status" value="1"/>
</dbReference>
<dbReference type="GO" id="GO:0004601">
    <property type="term" value="F:peroxidase activity"/>
    <property type="evidence" value="ECO:0007669"/>
    <property type="project" value="UniProtKB-KW"/>
</dbReference>
<keyword evidence="2" id="KW-0964">Secreted</keyword>
<name>A0A1M7UL48_9ACTN</name>
<reference evidence="5 6" key="1">
    <citation type="submission" date="2016-12" db="EMBL/GenBank/DDBJ databases">
        <authorList>
            <person name="Song W.-J."/>
            <person name="Kurnit D.M."/>
        </authorList>
    </citation>
    <scope>NUCLEOTIDE SEQUENCE [LARGE SCALE GENOMIC DNA]</scope>
    <source>
        <strain evidence="5 6">DSM 43162</strain>
    </source>
</reference>
<dbReference type="GO" id="GO:0020037">
    <property type="term" value="F:heme binding"/>
    <property type="evidence" value="ECO:0007669"/>
    <property type="project" value="InterPro"/>
</dbReference>
<dbReference type="PANTHER" id="PTHR11475">
    <property type="entry name" value="OXIDASE/PEROXIDASE"/>
    <property type="match status" value="1"/>
</dbReference>
<protein>
    <submittedName>
        <fullName evidence="5">Animal haem peroxidase</fullName>
    </submittedName>
</protein>
<dbReference type="CDD" id="cd09819">
    <property type="entry name" value="An_peroxidase_bacterial_1"/>
    <property type="match status" value="1"/>
</dbReference>
<dbReference type="SUPFAM" id="SSF48113">
    <property type="entry name" value="Heme-dependent peroxidases"/>
    <property type="match status" value="1"/>
</dbReference>
<evidence type="ECO:0000256" key="4">
    <source>
        <dbReference type="SAM" id="MobiDB-lite"/>
    </source>
</evidence>
<evidence type="ECO:0000256" key="1">
    <source>
        <dbReference type="ARBA" id="ARBA00004613"/>
    </source>
</evidence>
<keyword evidence="5" id="KW-0575">Peroxidase</keyword>
<keyword evidence="3" id="KW-0325">Glycoprotein</keyword>
<sequence length="593" mass="65064">MTTTPERPRVVADIPVPRGADRETPARSPRVARVLTRVHHGAHVVADDLPTVDPTRDPGAGMRWVEVEGSSTPFGYMFRDLQGLYPAAHLPVEPAAAVVASLKALGAAMVDQEQPSDPGEGDSDVPPIYTYWGQFVDHDLTANTDRDDDIGITDLPLEPRQPEKVLRKLRNLREPRLNLDSVYGNGPDHSGQPDQVPYDGDRLVIGELSDGGSDALPGDDLPRVDQEAQIGDHRNDENLIVAQLHLAFLKFHNAVLDWFAEHPDSDVTGDGSFQRARQLVEWHYQWVTVHDFLTTLADEDVVTGLLDGAITPRLPLDEATWPDEVFMPLEFSVAAYRFGHSMVRAAYDWNENFGFPGDRAPSATFEELFLFTGGGSLAGFPTLPSNWPAQFERLTGAEPRPVEPGPDGTPDPVPPRSARRIDTRIAPPLANLANEGRSADGEPEVSDRIRRILKRLAVRNLLRGYRLAIPTGQAVARALGITPLTREELLTFPDRGSEQFSPVDDALIDGAFLEATPLWFYVLKEAEVLEQGQRLGPVGSRIVAETIIGQLRADPTSFLNQGWDPGMGVTTGADGDERVDSITAFLRFAGMHP</sequence>
<evidence type="ECO:0000256" key="2">
    <source>
        <dbReference type="ARBA" id="ARBA00022525"/>
    </source>
</evidence>
<accession>A0A1M7UL48</accession>
<evidence type="ECO:0000313" key="5">
    <source>
        <dbReference type="EMBL" id="SHN83678.1"/>
    </source>
</evidence>
<evidence type="ECO:0000313" key="6">
    <source>
        <dbReference type="Proteomes" id="UP000184428"/>
    </source>
</evidence>
<dbReference type="Pfam" id="PF03098">
    <property type="entry name" value="An_peroxidase"/>
    <property type="match status" value="1"/>
</dbReference>
<dbReference type="AlphaFoldDB" id="A0A1M7UL48"/>
<dbReference type="InterPro" id="IPR019791">
    <property type="entry name" value="Haem_peroxidase_animal"/>
</dbReference>
<feature type="region of interest" description="Disordered" evidence="4">
    <location>
        <begin position="396"/>
        <end position="421"/>
    </location>
</feature>
<organism evidence="5 6">
    <name type="scientific">Geodermatophilus obscurus</name>
    <dbReference type="NCBI Taxonomy" id="1861"/>
    <lineage>
        <taxon>Bacteria</taxon>
        <taxon>Bacillati</taxon>
        <taxon>Actinomycetota</taxon>
        <taxon>Actinomycetes</taxon>
        <taxon>Geodermatophilales</taxon>
        <taxon>Geodermatophilaceae</taxon>
        <taxon>Geodermatophilus</taxon>
    </lineage>
</organism>
<evidence type="ECO:0000256" key="3">
    <source>
        <dbReference type="ARBA" id="ARBA00023180"/>
    </source>
</evidence>
<feature type="compositionally biased region" description="Pro residues" evidence="4">
    <location>
        <begin position="402"/>
        <end position="415"/>
    </location>
</feature>
<proteinExistence type="predicted"/>
<dbReference type="PRINTS" id="PR00457">
    <property type="entry name" value="ANPEROXIDASE"/>
</dbReference>
<dbReference type="GO" id="GO:0005576">
    <property type="term" value="C:extracellular region"/>
    <property type="evidence" value="ECO:0007669"/>
    <property type="project" value="UniProtKB-SubCell"/>
</dbReference>
<dbReference type="Proteomes" id="UP000184428">
    <property type="component" value="Unassembled WGS sequence"/>
</dbReference>
<dbReference type="InterPro" id="IPR037120">
    <property type="entry name" value="Haem_peroxidase_sf_animal"/>
</dbReference>
<dbReference type="PANTHER" id="PTHR11475:SF4">
    <property type="entry name" value="CHORION PEROXIDASE"/>
    <property type="match status" value="1"/>
</dbReference>